<dbReference type="RefSeq" id="WP_343962872.1">
    <property type="nucleotide sequence ID" value="NZ_BAAAKZ010000019.1"/>
</dbReference>
<proteinExistence type="predicted"/>
<dbReference type="InterPro" id="IPR036388">
    <property type="entry name" value="WH-like_DNA-bd_sf"/>
</dbReference>
<reference evidence="3" key="1">
    <citation type="journal article" date="2019" name="Int. J. Syst. Evol. Microbiol.">
        <title>The Global Catalogue of Microorganisms (GCM) 10K type strain sequencing project: providing services to taxonomists for standard genome sequencing and annotation.</title>
        <authorList>
            <consortium name="The Broad Institute Genomics Platform"/>
            <consortium name="The Broad Institute Genome Sequencing Center for Infectious Disease"/>
            <person name="Wu L."/>
            <person name="Ma J."/>
        </authorList>
    </citation>
    <scope>NUCLEOTIDE SEQUENCE [LARGE SCALE GENOMIC DNA]</scope>
    <source>
        <strain evidence="3">CCUG 50213</strain>
    </source>
</reference>
<dbReference type="InterPro" id="IPR016032">
    <property type="entry name" value="Sig_transdc_resp-reg_C-effctor"/>
</dbReference>
<evidence type="ECO:0000313" key="2">
    <source>
        <dbReference type="EMBL" id="MFD1201397.1"/>
    </source>
</evidence>
<dbReference type="InterPro" id="IPR000792">
    <property type="entry name" value="Tscrpt_reg_LuxR_C"/>
</dbReference>
<accession>A0ABW3TLP4</accession>
<dbReference type="InterPro" id="IPR051797">
    <property type="entry name" value="TrmB-like"/>
</dbReference>
<sequence length="252" mass="27169">MDLSELTVRLGELIAVARGGVAGDADIGRAITSQEEGTALFSSIQLTARESISALDNGDYCPNTHGQSRSQTVALEAGVRYRVVYSTAIFEEDAHLEATLNAIAQGEEARVSDLVPSRLLIRDAREALVIAQGYPEVEHLGFHTSNPLVVDFLLRLFESVWERALPVTAPQLDGVAGLTPEQVELLRYLVLGRTDASIARSLGVSERTVQRQVQAIQHRLGARGRFQLGARVGEFLARGGADRGADRAVAAQ</sequence>
<name>A0ABW3TLP4_9MICO</name>
<dbReference type="SUPFAM" id="SSF46894">
    <property type="entry name" value="C-terminal effector domain of the bipartite response regulators"/>
    <property type="match status" value="1"/>
</dbReference>
<evidence type="ECO:0000259" key="1">
    <source>
        <dbReference type="PROSITE" id="PS50043"/>
    </source>
</evidence>
<dbReference type="PANTHER" id="PTHR34293">
    <property type="entry name" value="HTH-TYPE TRANSCRIPTIONAL REGULATOR TRMBL2"/>
    <property type="match status" value="1"/>
</dbReference>
<dbReference type="PRINTS" id="PR00038">
    <property type="entry name" value="HTHLUXR"/>
</dbReference>
<dbReference type="Gene3D" id="1.10.10.10">
    <property type="entry name" value="Winged helix-like DNA-binding domain superfamily/Winged helix DNA-binding domain"/>
    <property type="match status" value="1"/>
</dbReference>
<dbReference type="EMBL" id="JBHTLY010000002">
    <property type="protein sequence ID" value="MFD1201397.1"/>
    <property type="molecule type" value="Genomic_DNA"/>
</dbReference>
<protein>
    <submittedName>
        <fullName evidence="2">LuxR C-terminal-related transcriptional regulator</fullName>
    </submittedName>
</protein>
<organism evidence="2 3">
    <name type="scientific">Leucobacter albus</name>
    <dbReference type="NCBI Taxonomy" id="272210"/>
    <lineage>
        <taxon>Bacteria</taxon>
        <taxon>Bacillati</taxon>
        <taxon>Actinomycetota</taxon>
        <taxon>Actinomycetes</taxon>
        <taxon>Micrococcales</taxon>
        <taxon>Microbacteriaceae</taxon>
        <taxon>Leucobacter</taxon>
    </lineage>
</organism>
<feature type="domain" description="HTH luxR-type" evidence="1">
    <location>
        <begin position="171"/>
        <end position="236"/>
    </location>
</feature>
<dbReference type="Proteomes" id="UP001597181">
    <property type="component" value="Unassembled WGS sequence"/>
</dbReference>
<evidence type="ECO:0000313" key="3">
    <source>
        <dbReference type="Proteomes" id="UP001597181"/>
    </source>
</evidence>
<gene>
    <name evidence="2" type="ORF">ACFQ3U_05765</name>
</gene>
<keyword evidence="3" id="KW-1185">Reference proteome</keyword>
<dbReference type="PANTHER" id="PTHR34293:SF1">
    <property type="entry name" value="HTH-TYPE TRANSCRIPTIONAL REGULATOR TRMBL2"/>
    <property type="match status" value="1"/>
</dbReference>
<comment type="caution">
    <text evidence="2">The sequence shown here is derived from an EMBL/GenBank/DDBJ whole genome shotgun (WGS) entry which is preliminary data.</text>
</comment>
<dbReference type="Pfam" id="PF00196">
    <property type="entry name" value="GerE"/>
    <property type="match status" value="1"/>
</dbReference>
<dbReference type="SMART" id="SM00421">
    <property type="entry name" value="HTH_LUXR"/>
    <property type="match status" value="1"/>
</dbReference>
<dbReference type="CDD" id="cd06170">
    <property type="entry name" value="LuxR_C_like"/>
    <property type="match status" value="1"/>
</dbReference>
<dbReference type="PROSITE" id="PS50043">
    <property type="entry name" value="HTH_LUXR_2"/>
    <property type="match status" value="1"/>
</dbReference>